<evidence type="ECO:0000259" key="15">
    <source>
        <dbReference type="PROSITE" id="PS50011"/>
    </source>
</evidence>
<feature type="chain" id="PRO_5023019405" description="Protein kinase domain-containing protein" evidence="14">
    <location>
        <begin position="36"/>
        <end position="683"/>
    </location>
</feature>
<evidence type="ECO:0000256" key="7">
    <source>
        <dbReference type="ARBA" id="ARBA00022777"/>
    </source>
</evidence>
<evidence type="ECO:0000256" key="1">
    <source>
        <dbReference type="ARBA" id="ARBA00004479"/>
    </source>
</evidence>
<evidence type="ECO:0000256" key="4">
    <source>
        <dbReference type="ARBA" id="ARBA00022692"/>
    </source>
</evidence>
<evidence type="ECO:0000256" key="14">
    <source>
        <dbReference type="SAM" id="SignalP"/>
    </source>
</evidence>
<dbReference type="InterPro" id="IPR025287">
    <property type="entry name" value="WAK_GUB"/>
</dbReference>
<dbReference type="GO" id="GO:0004674">
    <property type="term" value="F:protein serine/threonine kinase activity"/>
    <property type="evidence" value="ECO:0007669"/>
    <property type="project" value="UniProtKB-KW"/>
</dbReference>
<dbReference type="CDD" id="cd14066">
    <property type="entry name" value="STKc_IRAK"/>
    <property type="match status" value="1"/>
</dbReference>
<evidence type="ECO:0000256" key="9">
    <source>
        <dbReference type="ARBA" id="ARBA00022989"/>
    </source>
</evidence>
<protein>
    <recommendedName>
        <fullName evidence="15">Protein kinase domain-containing protein</fullName>
    </recommendedName>
</protein>
<keyword evidence="5 14" id="KW-0732">Signal</keyword>
<evidence type="ECO:0000256" key="2">
    <source>
        <dbReference type="ARBA" id="ARBA00022527"/>
    </source>
</evidence>
<dbReference type="EMBL" id="GHES01026309">
    <property type="protein sequence ID" value="MPA56868.1"/>
    <property type="molecule type" value="Transcribed_RNA"/>
</dbReference>
<comment type="subcellular location">
    <subcellularLocation>
        <location evidence="1">Membrane</location>
        <topology evidence="1">Single-pass type I membrane protein</topology>
    </subcellularLocation>
</comment>
<reference evidence="16" key="1">
    <citation type="submission" date="2019-08" db="EMBL/GenBank/DDBJ databases">
        <title>Reference gene set and small RNA set construction with multiple tissues from Davidia involucrata Baill.</title>
        <authorList>
            <person name="Yang H."/>
            <person name="Zhou C."/>
            <person name="Li G."/>
            <person name="Wang J."/>
            <person name="Gao P."/>
            <person name="Wang M."/>
            <person name="Wang R."/>
            <person name="Zhao Y."/>
        </authorList>
    </citation>
    <scope>NUCLEOTIDE SEQUENCE</scope>
    <source>
        <tissue evidence="16">Mixed with DoveR01_LX</tissue>
    </source>
</reference>
<evidence type="ECO:0000256" key="13">
    <source>
        <dbReference type="SAM" id="Phobius"/>
    </source>
</evidence>
<feature type="signal peptide" evidence="14">
    <location>
        <begin position="1"/>
        <end position="35"/>
    </location>
</feature>
<keyword evidence="6 12" id="KW-0547">Nucleotide-binding</keyword>
<keyword evidence="7" id="KW-0418">Kinase</keyword>
<feature type="binding site" evidence="12">
    <location>
        <position position="414"/>
    </location>
    <ligand>
        <name>ATP</name>
        <dbReference type="ChEBI" id="CHEBI:30616"/>
    </ligand>
</feature>
<dbReference type="InterPro" id="IPR017441">
    <property type="entry name" value="Protein_kinase_ATP_BS"/>
</dbReference>
<dbReference type="Gene3D" id="3.30.200.20">
    <property type="entry name" value="Phosphorylase Kinase, domain 1"/>
    <property type="match status" value="1"/>
</dbReference>
<dbReference type="InterPro" id="IPR045874">
    <property type="entry name" value="LRK10/LRL21-25-like"/>
</dbReference>
<keyword evidence="8 12" id="KW-0067">ATP-binding</keyword>
<evidence type="ECO:0000256" key="8">
    <source>
        <dbReference type="ARBA" id="ARBA00022840"/>
    </source>
</evidence>
<dbReference type="GO" id="GO:0005524">
    <property type="term" value="F:ATP binding"/>
    <property type="evidence" value="ECO:0007669"/>
    <property type="project" value="UniProtKB-UniRule"/>
</dbReference>
<accession>A0A5B7ALL0</accession>
<keyword evidence="2" id="KW-0723">Serine/threonine-protein kinase</keyword>
<dbReference type="Pfam" id="PF13947">
    <property type="entry name" value="GUB_WAK_bind"/>
    <property type="match status" value="1"/>
</dbReference>
<dbReference type="PANTHER" id="PTHR27009">
    <property type="entry name" value="RUST RESISTANCE KINASE LR10-RELATED"/>
    <property type="match status" value="1"/>
</dbReference>
<feature type="transmembrane region" description="Helical" evidence="13">
    <location>
        <begin position="326"/>
        <end position="348"/>
    </location>
</feature>
<evidence type="ECO:0000256" key="5">
    <source>
        <dbReference type="ARBA" id="ARBA00022729"/>
    </source>
</evidence>
<dbReference type="GO" id="GO:0016020">
    <property type="term" value="C:membrane"/>
    <property type="evidence" value="ECO:0007669"/>
    <property type="project" value="UniProtKB-SubCell"/>
</dbReference>
<dbReference type="InterPro" id="IPR000719">
    <property type="entry name" value="Prot_kinase_dom"/>
</dbReference>
<sequence>MLRRKKLLFAGSTAPQLLVLLLLLFSSLTCTTATAQQNHGCEPSSCGNIHNISYPFRLKGDPQNDCSHPSYELACENNRTVLSLYDYGKFYVEAITYENYSIRVVDPGLDKDNCSSFPLHSLNYYDFPYTTYSYLYSYNDPLVFISCTAHVNSTLYVDTAFCSKNTSSSNSALSSLQKTTSSSNYSTLSSLQNHSYVVSGDMFRLSDLEDSCTIGVTAWASSQGQSPREIIGSNSLSDIHDRLLYGFELSWYNAKCGDCEARSGICYQITIDHHNNTIICEIQNYCKFSNSSSSVRPMLCIRQILRGIRNGIRDNWMYDRKADQNIMGLFLAARFSCGIPFMLALLVYKFRRRHLSMYDTIEDFLQSHNNLVPIRYAFSDIKKMTNGFKDKLGEGGYGTVYKGKLRSGILVAVKMMGKSKATGQEFINEVGTIGRIHHVNVVQLIGFCAEGSKRALVYDFMPNGSLEKYIFPREEGTLSLSCEKMYEISLGVARGIHYLHRGCNMQILHFDIKPHNILLDQNFTPKVSDFGLAKLYPTDDSIVSLTAARGTMGYMAPELFYKNIGGVSYKADVYSFGMLLMEMAGRRKNLNAFADHFSQIYFPSWVYDQFNEGKDIEMGDATEEERKMVKKMIIVALWCIQMKPGDRPSMHEVIDMLEAENVEQLQMPPKPFLTPQEMPAENH</sequence>
<keyword evidence="10 13" id="KW-0472">Membrane</keyword>
<dbReference type="PROSITE" id="PS00108">
    <property type="entry name" value="PROTEIN_KINASE_ST"/>
    <property type="match status" value="1"/>
</dbReference>
<dbReference type="FunFam" id="1.10.510.10:FF:000590">
    <property type="entry name" value="PR5-like receptor kinase"/>
    <property type="match status" value="1"/>
</dbReference>
<proteinExistence type="predicted"/>
<keyword evidence="9 13" id="KW-1133">Transmembrane helix</keyword>
<keyword evidence="11" id="KW-0325">Glycoprotein</keyword>
<evidence type="ECO:0000256" key="3">
    <source>
        <dbReference type="ARBA" id="ARBA00022679"/>
    </source>
</evidence>
<dbReference type="Gene3D" id="1.10.510.10">
    <property type="entry name" value="Transferase(Phosphotransferase) domain 1"/>
    <property type="match status" value="1"/>
</dbReference>
<keyword evidence="4 13" id="KW-0812">Transmembrane</keyword>
<dbReference type="SUPFAM" id="SSF56112">
    <property type="entry name" value="Protein kinase-like (PK-like)"/>
    <property type="match status" value="1"/>
</dbReference>
<feature type="domain" description="Protein kinase" evidence="15">
    <location>
        <begin position="386"/>
        <end position="673"/>
    </location>
</feature>
<dbReference type="Pfam" id="PF00069">
    <property type="entry name" value="Pkinase"/>
    <property type="match status" value="1"/>
</dbReference>
<keyword evidence="3" id="KW-0808">Transferase</keyword>
<dbReference type="SMART" id="SM00220">
    <property type="entry name" value="S_TKc"/>
    <property type="match status" value="1"/>
</dbReference>
<name>A0A5B7ALL0_DAVIN</name>
<evidence type="ECO:0000256" key="6">
    <source>
        <dbReference type="ARBA" id="ARBA00022741"/>
    </source>
</evidence>
<evidence type="ECO:0000256" key="11">
    <source>
        <dbReference type="ARBA" id="ARBA00023180"/>
    </source>
</evidence>
<evidence type="ECO:0000256" key="10">
    <source>
        <dbReference type="ARBA" id="ARBA00023136"/>
    </source>
</evidence>
<organism evidence="16">
    <name type="scientific">Davidia involucrata</name>
    <name type="common">Dove tree</name>
    <dbReference type="NCBI Taxonomy" id="16924"/>
    <lineage>
        <taxon>Eukaryota</taxon>
        <taxon>Viridiplantae</taxon>
        <taxon>Streptophyta</taxon>
        <taxon>Embryophyta</taxon>
        <taxon>Tracheophyta</taxon>
        <taxon>Spermatophyta</taxon>
        <taxon>Magnoliopsida</taxon>
        <taxon>eudicotyledons</taxon>
        <taxon>Gunneridae</taxon>
        <taxon>Pentapetalae</taxon>
        <taxon>asterids</taxon>
        <taxon>Cornales</taxon>
        <taxon>Nyssaceae</taxon>
        <taxon>Davidia</taxon>
    </lineage>
</organism>
<dbReference type="AlphaFoldDB" id="A0A5B7ALL0"/>
<dbReference type="InterPro" id="IPR011009">
    <property type="entry name" value="Kinase-like_dom_sf"/>
</dbReference>
<dbReference type="InterPro" id="IPR008271">
    <property type="entry name" value="Ser/Thr_kinase_AS"/>
</dbReference>
<dbReference type="FunFam" id="3.30.200.20:FF:000178">
    <property type="entry name" value="serine/threonine-protein kinase PBS1-like"/>
    <property type="match status" value="1"/>
</dbReference>
<dbReference type="PROSITE" id="PS00107">
    <property type="entry name" value="PROTEIN_KINASE_ATP"/>
    <property type="match status" value="1"/>
</dbReference>
<gene>
    <name evidence="16" type="ORF">Din_026309</name>
</gene>
<dbReference type="PROSITE" id="PS50011">
    <property type="entry name" value="PROTEIN_KINASE_DOM"/>
    <property type="match status" value="1"/>
</dbReference>
<dbReference type="GO" id="GO:0030247">
    <property type="term" value="F:polysaccharide binding"/>
    <property type="evidence" value="ECO:0007669"/>
    <property type="project" value="InterPro"/>
</dbReference>
<evidence type="ECO:0000256" key="12">
    <source>
        <dbReference type="PROSITE-ProRule" id="PRU10141"/>
    </source>
</evidence>
<evidence type="ECO:0000313" key="16">
    <source>
        <dbReference type="EMBL" id="MPA56868.1"/>
    </source>
</evidence>